<dbReference type="NCBIfam" id="TIGR02076">
    <property type="entry name" value="pyrH_arch"/>
    <property type="match status" value="1"/>
</dbReference>
<evidence type="ECO:0000256" key="6">
    <source>
        <dbReference type="ARBA" id="ARBA00022490"/>
    </source>
</evidence>
<accession>A0A1F5K0I8</accession>
<keyword evidence="7" id="KW-0808">Transferase</keyword>
<dbReference type="GO" id="GO:0005737">
    <property type="term" value="C:cytoplasm"/>
    <property type="evidence" value="ECO:0007669"/>
    <property type="project" value="UniProtKB-SubCell"/>
</dbReference>
<dbReference type="InterPro" id="IPR036393">
    <property type="entry name" value="AceGlu_kinase-like_sf"/>
</dbReference>
<feature type="domain" description="Aspartate/glutamate/uridylate kinase" evidence="14">
    <location>
        <begin position="8"/>
        <end position="213"/>
    </location>
</feature>
<dbReference type="InterPro" id="IPR011817">
    <property type="entry name" value="Uridylate_kinase"/>
</dbReference>
<dbReference type="GO" id="GO:0005524">
    <property type="term" value="F:ATP binding"/>
    <property type="evidence" value="ECO:0007669"/>
    <property type="project" value="UniProtKB-KW"/>
</dbReference>
<comment type="pathway">
    <text evidence="2">Pyrimidine metabolism; CTP biosynthesis via de novo pathway; UDP from UMP (UMPK route): step 1/1.</text>
</comment>
<dbReference type="UniPathway" id="UPA00159">
    <property type="reaction ID" value="UER00275"/>
</dbReference>
<dbReference type="Pfam" id="PF00696">
    <property type="entry name" value="AA_kinase"/>
    <property type="match status" value="1"/>
</dbReference>
<dbReference type="STRING" id="1797780.A3E45_02270"/>
<dbReference type="GO" id="GO:0044210">
    <property type="term" value="P:'de novo' CTP biosynthetic process"/>
    <property type="evidence" value="ECO:0007669"/>
    <property type="project" value="UniProtKB-UniPathway"/>
</dbReference>
<evidence type="ECO:0000259" key="14">
    <source>
        <dbReference type="Pfam" id="PF00696"/>
    </source>
</evidence>
<evidence type="ECO:0000256" key="7">
    <source>
        <dbReference type="ARBA" id="ARBA00022679"/>
    </source>
</evidence>
<keyword evidence="8" id="KW-0547">Nucleotide-binding</keyword>
<dbReference type="PIRSF" id="PIRSF005650">
    <property type="entry name" value="Uridylate_kin"/>
    <property type="match status" value="1"/>
</dbReference>
<dbReference type="Proteomes" id="UP000176405">
    <property type="component" value="Unassembled WGS sequence"/>
</dbReference>
<evidence type="ECO:0000256" key="3">
    <source>
        <dbReference type="ARBA" id="ARBA00007614"/>
    </source>
</evidence>
<evidence type="ECO:0000256" key="8">
    <source>
        <dbReference type="ARBA" id="ARBA00022741"/>
    </source>
</evidence>
<evidence type="ECO:0000256" key="5">
    <source>
        <dbReference type="ARBA" id="ARBA00016403"/>
    </source>
</evidence>
<keyword evidence="6" id="KW-0963">Cytoplasm</keyword>
<evidence type="ECO:0000256" key="4">
    <source>
        <dbReference type="ARBA" id="ARBA00012899"/>
    </source>
</evidence>
<comment type="catalytic activity">
    <reaction evidence="13">
        <text>UMP + ATP = UDP + ADP</text>
        <dbReference type="Rhea" id="RHEA:24400"/>
        <dbReference type="ChEBI" id="CHEBI:30616"/>
        <dbReference type="ChEBI" id="CHEBI:57865"/>
        <dbReference type="ChEBI" id="CHEBI:58223"/>
        <dbReference type="ChEBI" id="CHEBI:456216"/>
        <dbReference type="EC" id="2.7.4.22"/>
    </reaction>
</comment>
<dbReference type="EMBL" id="MFDH01000036">
    <property type="protein sequence ID" value="OGE34396.1"/>
    <property type="molecule type" value="Genomic_DNA"/>
</dbReference>
<dbReference type="InterPro" id="IPR011818">
    <property type="entry name" value="Uridylate_kinase_arch/spir"/>
</dbReference>
<evidence type="ECO:0000256" key="10">
    <source>
        <dbReference type="ARBA" id="ARBA00022840"/>
    </source>
</evidence>
<organism evidence="15 16">
    <name type="scientific">Candidatus Daviesbacteria bacterium RIFCSPHIGHO2_12_FULL_43_11</name>
    <dbReference type="NCBI Taxonomy" id="1797780"/>
    <lineage>
        <taxon>Bacteria</taxon>
        <taxon>Candidatus Daviesiibacteriota</taxon>
    </lineage>
</organism>
<dbReference type="AlphaFoldDB" id="A0A1F5K0I8"/>
<protein>
    <recommendedName>
        <fullName evidence="5">Uridylate kinase</fullName>
        <ecNumber evidence="4">2.7.4.22</ecNumber>
    </recommendedName>
    <alternativeName>
        <fullName evidence="12">Uridine monophosphate kinase</fullName>
    </alternativeName>
</protein>
<dbReference type="GO" id="GO:0006225">
    <property type="term" value="P:UDP biosynthetic process"/>
    <property type="evidence" value="ECO:0007669"/>
    <property type="project" value="TreeGrafter"/>
</dbReference>
<dbReference type="PANTHER" id="PTHR42833:SF4">
    <property type="entry name" value="URIDYLATE KINASE PUMPKIN, CHLOROPLASTIC"/>
    <property type="match status" value="1"/>
</dbReference>
<evidence type="ECO:0000256" key="11">
    <source>
        <dbReference type="ARBA" id="ARBA00022975"/>
    </source>
</evidence>
<keyword evidence="11" id="KW-0665">Pyrimidine biosynthesis</keyword>
<evidence type="ECO:0000256" key="12">
    <source>
        <dbReference type="ARBA" id="ARBA00032092"/>
    </source>
</evidence>
<dbReference type="PANTHER" id="PTHR42833">
    <property type="entry name" value="URIDYLATE KINASE"/>
    <property type="match status" value="1"/>
</dbReference>
<sequence length="235" mass="26455">MGTNYTDKIIISVGGSLIVPNGGLGITFLKNLNDFVRRQLAKNKNRQFFLVTGGGATTRHYQKAAMEVIGHELTDEDVDWLGIHATRLNAHLLRTIFRDIAHPFIIKHYDIIRKVKEPIVVASGWKPGWSTDYDAVLLCEDYGVSEVVNLSNIDQVYERDPAKFKNAKPISKISWKNFRKLVGDKWTPGLNAPFDPVAAEKAQQLGVKVVVLNGNNFENIEKYFRGEKFLGTVIE</sequence>
<name>A0A1F5K0I8_9BACT</name>
<evidence type="ECO:0000256" key="13">
    <source>
        <dbReference type="ARBA" id="ARBA00047767"/>
    </source>
</evidence>
<evidence type="ECO:0000256" key="1">
    <source>
        <dbReference type="ARBA" id="ARBA00004496"/>
    </source>
</evidence>
<dbReference type="EC" id="2.7.4.22" evidence="4"/>
<evidence type="ECO:0000256" key="2">
    <source>
        <dbReference type="ARBA" id="ARBA00004791"/>
    </source>
</evidence>
<gene>
    <name evidence="15" type="ORF">A3E45_02270</name>
</gene>
<evidence type="ECO:0000256" key="9">
    <source>
        <dbReference type="ARBA" id="ARBA00022777"/>
    </source>
</evidence>
<proteinExistence type="inferred from homology"/>
<dbReference type="InterPro" id="IPR001048">
    <property type="entry name" value="Asp/Glu/Uridylate_kinase"/>
</dbReference>
<comment type="caution">
    <text evidence="15">The sequence shown here is derived from an EMBL/GenBank/DDBJ whole genome shotgun (WGS) entry which is preliminary data.</text>
</comment>
<dbReference type="Gene3D" id="3.40.1160.10">
    <property type="entry name" value="Acetylglutamate kinase-like"/>
    <property type="match status" value="1"/>
</dbReference>
<reference evidence="15 16" key="1">
    <citation type="journal article" date="2016" name="Nat. Commun.">
        <title>Thousands of microbial genomes shed light on interconnected biogeochemical processes in an aquifer system.</title>
        <authorList>
            <person name="Anantharaman K."/>
            <person name="Brown C.T."/>
            <person name="Hug L.A."/>
            <person name="Sharon I."/>
            <person name="Castelle C.J."/>
            <person name="Probst A.J."/>
            <person name="Thomas B.C."/>
            <person name="Singh A."/>
            <person name="Wilkins M.J."/>
            <person name="Karaoz U."/>
            <person name="Brodie E.L."/>
            <person name="Williams K.H."/>
            <person name="Hubbard S.S."/>
            <person name="Banfield J.F."/>
        </authorList>
    </citation>
    <scope>NUCLEOTIDE SEQUENCE [LARGE SCALE GENOMIC DNA]</scope>
</reference>
<comment type="subcellular location">
    <subcellularLocation>
        <location evidence="1">Cytoplasm</location>
    </subcellularLocation>
</comment>
<evidence type="ECO:0000313" key="16">
    <source>
        <dbReference type="Proteomes" id="UP000176405"/>
    </source>
</evidence>
<dbReference type="GO" id="GO:0033862">
    <property type="term" value="F:UMP kinase activity"/>
    <property type="evidence" value="ECO:0007669"/>
    <property type="project" value="UniProtKB-EC"/>
</dbReference>
<comment type="similarity">
    <text evidence="3">Belongs to the UMP kinase family.</text>
</comment>
<keyword evidence="9 15" id="KW-0418">Kinase</keyword>
<evidence type="ECO:0000313" key="15">
    <source>
        <dbReference type="EMBL" id="OGE34396.1"/>
    </source>
</evidence>
<keyword evidence="10" id="KW-0067">ATP-binding</keyword>
<dbReference type="SUPFAM" id="SSF53633">
    <property type="entry name" value="Carbamate kinase-like"/>
    <property type="match status" value="1"/>
</dbReference>